<sequence>MEVEFDEVKRQQNIDKHGIDLLYGALIFDGLTVEAPDTRNDYGEDRIVAIGFVDDLCIVTVYVQRGSVIRLISTRKGGRRDRRKYEEAISRRGAGA</sequence>
<geneLocation type="plasmid" evidence="1 2">
    <name>A</name>
</geneLocation>
<protein>
    <recommendedName>
        <fullName evidence="3">BrnT family toxin</fullName>
    </recommendedName>
</protein>
<dbReference type="AlphaFoldDB" id="Q3HKJ4"/>
<dbReference type="GeneID" id="4796459"/>
<proteinExistence type="predicted"/>
<evidence type="ECO:0000313" key="1">
    <source>
        <dbReference type="EMBL" id="ABA81750.1"/>
    </source>
</evidence>
<keyword evidence="1" id="KW-0614">Plasmid</keyword>
<dbReference type="EnsemblBacteria" id="ABA81750">
    <property type="protein sequence ID" value="ABA81750"/>
    <property type="gene ID" value="RSP_7363"/>
</dbReference>
<dbReference type="PhylomeDB" id="Q3HKJ4"/>
<keyword evidence="2" id="KW-1185">Reference proteome</keyword>
<name>Q3HKJ4_CERS4</name>
<dbReference type="OrthoDB" id="839663at2"/>
<evidence type="ECO:0000313" key="2">
    <source>
        <dbReference type="Proteomes" id="UP000002703"/>
    </source>
</evidence>
<dbReference type="Proteomes" id="UP000002703">
    <property type="component" value="Plasmid A"/>
</dbReference>
<dbReference type="Pfam" id="PF04365">
    <property type="entry name" value="BrnT_toxin"/>
    <property type="match status" value="1"/>
</dbReference>
<dbReference type="EMBL" id="DQ232586">
    <property type="protein sequence ID" value="ABA81750.1"/>
    <property type="molecule type" value="Genomic_DNA"/>
</dbReference>
<organism evidence="1 2">
    <name type="scientific">Cereibacter sphaeroides (strain ATCC 17023 / DSM 158 / JCM 6121 / CCUG 31486 / LMG 2827 / NBRC 12203 / NCIMB 8253 / ATH 2.4.1.)</name>
    <name type="common">Rhodobacter sphaeroides</name>
    <dbReference type="NCBI Taxonomy" id="272943"/>
    <lineage>
        <taxon>Bacteria</taxon>
        <taxon>Pseudomonadati</taxon>
        <taxon>Pseudomonadota</taxon>
        <taxon>Alphaproteobacteria</taxon>
        <taxon>Rhodobacterales</taxon>
        <taxon>Paracoccaceae</taxon>
        <taxon>Cereibacter</taxon>
    </lineage>
</organism>
<dbReference type="InterPro" id="IPR007460">
    <property type="entry name" value="BrnT_toxin"/>
</dbReference>
<dbReference type="KEGG" id="rsp:RSP_7363"/>
<reference evidence="1 2" key="2">
    <citation type="journal article" date="2012" name="J. Bacteriol.">
        <title>Revised Sequence and Annotation of the Rhodobacter sphaeroides 2.4.1 Genome.</title>
        <authorList>
            <person name="Kontur W.S."/>
            <person name="Schackwitz W.S."/>
            <person name="Ivanova N."/>
            <person name="Martin J."/>
            <person name="Labutti K."/>
            <person name="Deshpande S."/>
            <person name="Tice H.N."/>
            <person name="Pennacchio C."/>
            <person name="Sodergren E."/>
            <person name="Weinstock G.M."/>
            <person name="Noguera D.R."/>
            <person name="Donohue T.J."/>
        </authorList>
    </citation>
    <scope>NUCLEOTIDE SEQUENCE [LARGE SCALE GENOMIC DNA]</scope>
    <source>
        <strain evidence="2">ATCC 17023 / DSM 158 / JCM 6121 / CCUG 31486 / LMG 2827 / NBRC 12203 / NCIMB 8253 / ATH 2.4.1.</strain>
    </source>
</reference>
<dbReference type="RefSeq" id="WP_011836217.1">
    <property type="nucleotide sequence ID" value="NC_009007.1"/>
</dbReference>
<dbReference type="Gene3D" id="3.10.450.530">
    <property type="entry name" value="Ribonuclease toxin, BrnT, of type II toxin-antitoxin system"/>
    <property type="match status" value="1"/>
</dbReference>
<accession>Q3HKJ4</accession>
<gene>
    <name evidence="1" type="ordered locus">RSP_7363</name>
</gene>
<evidence type="ECO:0008006" key="3">
    <source>
        <dbReference type="Google" id="ProtNLM"/>
    </source>
</evidence>
<dbReference type="InterPro" id="IPR038573">
    <property type="entry name" value="BrnT_sf"/>
</dbReference>
<reference evidence="2" key="1">
    <citation type="submission" date="2005-10" db="EMBL/GenBank/DDBJ databases">
        <title>Finished sequence of plasmid A of Rhodobacter sphaeroides 2.4.1.</title>
        <authorList>
            <person name="Copeland A."/>
            <person name="Lucas S."/>
            <person name="Lapidus A."/>
            <person name="Barry K."/>
            <person name="Detter J.C."/>
            <person name="Glavina T."/>
            <person name="Hammon N."/>
            <person name="Israni S."/>
            <person name="Pitluck S."/>
            <person name="Richardson P."/>
            <person name="Mackenzie C."/>
            <person name="Choudhary M."/>
            <person name="Larimer F."/>
            <person name="Hauser L.J."/>
            <person name="Land M."/>
            <person name="Donohue T.J."/>
            <person name="Kaplan S."/>
        </authorList>
    </citation>
    <scope>NUCLEOTIDE SEQUENCE [LARGE SCALE GENOMIC DNA]</scope>
    <source>
        <strain evidence="2">ATCC 17023 / DSM 158 / JCM 6121 / CCUG 31486 / LMG 2827 / NBRC 12203 / NCIMB 8253 / ATH 2.4.1.</strain>
        <plasmid evidence="2">A</plasmid>
    </source>
</reference>